<organism evidence="3 4">
    <name type="scientific">Trichomonas vaginalis (strain ATCC PRA-98 / G3)</name>
    <dbReference type="NCBI Taxonomy" id="412133"/>
    <lineage>
        <taxon>Eukaryota</taxon>
        <taxon>Metamonada</taxon>
        <taxon>Parabasalia</taxon>
        <taxon>Trichomonadida</taxon>
        <taxon>Trichomonadidae</taxon>
        <taxon>Trichomonas</taxon>
    </lineage>
</organism>
<evidence type="ECO:0000256" key="1">
    <source>
        <dbReference type="SAM" id="Phobius"/>
    </source>
</evidence>
<evidence type="ECO:0000313" key="3">
    <source>
        <dbReference type="EMBL" id="EAX92933.1"/>
    </source>
</evidence>
<reference evidence="3" key="1">
    <citation type="submission" date="2006-10" db="EMBL/GenBank/DDBJ databases">
        <authorList>
            <person name="Amadeo P."/>
            <person name="Zhao Q."/>
            <person name="Wortman J."/>
            <person name="Fraser-Liggett C."/>
            <person name="Carlton J."/>
        </authorList>
    </citation>
    <scope>NUCLEOTIDE SEQUENCE</scope>
    <source>
        <strain evidence="3">G3</strain>
    </source>
</reference>
<dbReference type="InParanoid" id="A2FQ98"/>
<evidence type="ECO:0000313" key="4">
    <source>
        <dbReference type="Proteomes" id="UP000001542"/>
    </source>
</evidence>
<dbReference type="RefSeq" id="XP_001305863.1">
    <property type="nucleotide sequence ID" value="XM_001305862.1"/>
</dbReference>
<keyword evidence="2" id="KW-0732">Signal</keyword>
<reference evidence="3" key="2">
    <citation type="journal article" date="2007" name="Science">
        <title>Draft genome sequence of the sexually transmitted pathogen Trichomonas vaginalis.</title>
        <authorList>
            <person name="Carlton J.M."/>
            <person name="Hirt R.P."/>
            <person name="Silva J.C."/>
            <person name="Delcher A.L."/>
            <person name="Schatz M."/>
            <person name="Zhao Q."/>
            <person name="Wortman J.R."/>
            <person name="Bidwell S.L."/>
            <person name="Alsmark U.C.M."/>
            <person name="Besteiro S."/>
            <person name="Sicheritz-Ponten T."/>
            <person name="Noel C.J."/>
            <person name="Dacks J.B."/>
            <person name="Foster P.G."/>
            <person name="Simillion C."/>
            <person name="Van de Peer Y."/>
            <person name="Miranda-Saavedra D."/>
            <person name="Barton G.J."/>
            <person name="Westrop G.D."/>
            <person name="Mueller S."/>
            <person name="Dessi D."/>
            <person name="Fiori P.L."/>
            <person name="Ren Q."/>
            <person name="Paulsen I."/>
            <person name="Zhang H."/>
            <person name="Bastida-Corcuera F.D."/>
            <person name="Simoes-Barbosa A."/>
            <person name="Brown M.T."/>
            <person name="Hayes R.D."/>
            <person name="Mukherjee M."/>
            <person name="Okumura C.Y."/>
            <person name="Schneider R."/>
            <person name="Smith A.J."/>
            <person name="Vanacova S."/>
            <person name="Villalvazo M."/>
            <person name="Haas B.J."/>
            <person name="Pertea M."/>
            <person name="Feldblyum T.V."/>
            <person name="Utterback T.R."/>
            <person name="Shu C.L."/>
            <person name="Osoegawa K."/>
            <person name="de Jong P.J."/>
            <person name="Hrdy I."/>
            <person name="Horvathova L."/>
            <person name="Zubacova Z."/>
            <person name="Dolezal P."/>
            <person name="Malik S.B."/>
            <person name="Logsdon J.M. Jr."/>
            <person name="Henze K."/>
            <person name="Gupta A."/>
            <person name="Wang C.C."/>
            <person name="Dunne R.L."/>
            <person name="Upcroft J.A."/>
            <person name="Upcroft P."/>
            <person name="White O."/>
            <person name="Salzberg S.L."/>
            <person name="Tang P."/>
            <person name="Chiu C.-H."/>
            <person name="Lee Y.-S."/>
            <person name="Embley T.M."/>
            <person name="Coombs G.H."/>
            <person name="Mottram J.C."/>
            <person name="Tachezy J."/>
            <person name="Fraser-Liggett C.M."/>
            <person name="Johnson P.J."/>
        </authorList>
    </citation>
    <scope>NUCLEOTIDE SEQUENCE [LARGE SCALE GENOMIC DNA]</scope>
    <source>
        <strain evidence="3">G3</strain>
    </source>
</reference>
<sequence length="375" mass="40444">MFLFFIRLILSATTTQVSDLYVNQVNGSNAYSWFPTPDTPTPADFNFSIVKCVFESISITRSGVYGGVIISTVGRMAYNFSVLNSTFTGITVTGSGAYGGAIYCKGTSTTTTTPTKLNVLYNNFTRCNAAIYGSCVYAQSLTLVTVSYNTFNDTTANYGAAAFIKNINTTASFNNWGALTSNQGYIYYQNNPDVTGSFLLISYSCFLQKLILTYSATWSENSQKPTIQLNANTIYADATIDDVVTQVASNAQPAVADIKYGQTACYRIISEPTPTPTPPEDLTPEPTDVDWTPYPTLTTNNVTVFTPTATEKNNAVVTSATQKKSKAGLIAGCVIAALIVLIAIIILIVFLLKRDTRTAYNNDGDDAGVDGFAVH</sequence>
<dbReference type="EMBL" id="DS113940">
    <property type="protein sequence ID" value="EAX92933.1"/>
    <property type="molecule type" value="Genomic_DNA"/>
</dbReference>
<dbReference type="AlphaFoldDB" id="A2FQ98"/>
<evidence type="ECO:0008006" key="5">
    <source>
        <dbReference type="Google" id="ProtNLM"/>
    </source>
</evidence>
<dbReference type="Proteomes" id="UP000001542">
    <property type="component" value="Unassembled WGS sequence"/>
</dbReference>
<feature type="transmembrane region" description="Helical" evidence="1">
    <location>
        <begin position="329"/>
        <end position="352"/>
    </location>
</feature>
<proteinExistence type="predicted"/>
<name>A2FQ98_TRIV3</name>
<keyword evidence="4" id="KW-1185">Reference proteome</keyword>
<keyword evidence="1" id="KW-0472">Membrane</keyword>
<feature type="signal peptide" evidence="2">
    <location>
        <begin position="1"/>
        <end position="19"/>
    </location>
</feature>
<dbReference type="VEuPathDB" id="TrichDB:TVAGG3_0713820"/>
<dbReference type="VEuPathDB" id="TrichDB:TVAG_335950"/>
<protein>
    <recommendedName>
        <fullName evidence="5">Polymorphic outer membrane protein</fullName>
    </recommendedName>
</protein>
<dbReference type="KEGG" id="tva:4750648"/>
<gene>
    <name evidence="3" type="ORF">TVAG_335950</name>
</gene>
<feature type="chain" id="PRO_5002643702" description="Polymorphic outer membrane protein" evidence="2">
    <location>
        <begin position="20"/>
        <end position="375"/>
    </location>
</feature>
<keyword evidence="1" id="KW-0812">Transmembrane</keyword>
<accession>A2FQ98</accession>
<evidence type="ECO:0000256" key="2">
    <source>
        <dbReference type="SAM" id="SignalP"/>
    </source>
</evidence>
<keyword evidence="1" id="KW-1133">Transmembrane helix</keyword>